<dbReference type="OrthoDB" id="773198at2"/>
<keyword evidence="1" id="KW-0175">Coiled coil</keyword>
<dbReference type="RefSeq" id="WP_136335611.1">
    <property type="nucleotide sequence ID" value="NZ_QXMP01000009.1"/>
</dbReference>
<comment type="caution">
    <text evidence="3">The sequence shown here is derived from an EMBL/GenBank/DDBJ whole genome shotgun (WGS) entry which is preliminary data.</text>
</comment>
<dbReference type="Proteomes" id="UP000305939">
    <property type="component" value="Unassembled WGS sequence"/>
</dbReference>
<accession>A0A4S3M1R3</accession>
<name>A0A4S3M1R3_9FLAO</name>
<evidence type="ECO:0000313" key="4">
    <source>
        <dbReference type="Proteomes" id="UP000305939"/>
    </source>
</evidence>
<organism evidence="3 4">
    <name type="scientific">Robertkochia marina</name>
    <dbReference type="NCBI Taxonomy" id="1227945"/>
    <lineage>
        <taxon>Bacteria</taxon>
        <taxon>Pseudomonadati</taxon>
        <taxon>Bacteroidota</taxon>
        <taxon>Flavobacteriia</taxon>
        <taxon>Flavobacteriales</taxon>
        <taxon>Flavobacteriaceae</taxon>
        <taxon>Robertkochia</taxon>
    </lineage>
</organism>
<gene>
    <name evidence="3" type="ORF">E7Z59_07015</name>
</gene>
<dbReference type="AlphaFoldDB" id="A0A4S3M1R3"/>
<feature type="coiled-coil region" evidence="1">
    <location>
        <begin position="16"/>
        <end position="43"/>
    </location>
</feature>
<reference evidence="3 4" key="1">
    <citation type="submission" date="2019-04" db="EMBL/GenBank/DDBJ databases">
        <title>Draft genome sequence of Robertkochia marina CC-AMO-30D.</title>
        <authorList>
            <person name="Hameed A."/>
            <person name="Lin S.-Y."/>
            <person name="Shahina M."/>
            <person name="Lai W.-A."/>
            <person name="Young C.-C."/>
        </authorList>
    </citation>
    <scope>NUCLEOTIDE SEQUENCE [LARGE SCALE GENOMIC DNA]</scope>
    <source>
        <strain evidence="3 4">CC-AMO-30D</strain>
    </source>
</reference>
<keyword evidence="4" id="KW-1185">Reference proteome</keyword>
<sequence length="80" mass="9429">MDLQSRKLEFIQEFLKLQSEEAISKLEKLLKKERNSAEENEISPMSIEEFNNRIDQSLKDSKEGRVKSSKELKSEINKWA</sequence>
<protein>
    <recommendedName>
        <fullName evidence="5">Addiction module protein</fullName>
    </recommendedName>
</protein>
<feature type="region of interest" description="Disordered" evidence="2">
    <location>
        <begin position="60"/>
        <end position="80"/>
    </location>
</feature>
<evidence type="ECO:0008006" key="5">
    <source>
        <dbReference type="Google" id="ProtNLM"/>
    </source>
</evidence>
<evidence type="ECO:0000256" key="2">
    <source>
        <dbReference type="SAM" id="MobiDB-lite"/>
    </source>
</evidence>
<proteinExistence type="predicted"/>
<evidence type="ECO:0000313" key="3">
    <source>
        <dbReference type="EMBL" id="THD67405.1"/>
    </source>
</evidence>
<dbReference type="EMBL" id="SSMC01000002">
    <property type="protein sequence ID" value="THD67405.1"/>
    <property type="molecule type" value="Genomic_DNA"/>
</dbReference>
<evidence type="ECO:0000256" key="1">
    <source>
        <dbReference type="SAM" id="Coils"/>
    </source>
</evidence>